<dbReference type="InterPro" id="IPR010061">
    <property type="entry name" value="MeMal-semiAld_DH"/>
</dbReference>
<reference evidence="3" key="1">
    <citation type="submission" date="2019-03" db="EMBL/GenBank/DDBJ databases">
        <title>Long read genome sequence of the mycoparasitic Pythium oligandrum ATCC 38472 isolated from sugarbeet rhizosphere.</title>
        <authorList>
            <person name="Gaulin E."/>
        </authorList>
    </citation>
    <scope>NUCLEOTIDE SEQUENCE</scope>
    <source>
        <strain evidence="3">ATCC 38472_TT</strain>
    </source>
</reference>
<evidence type="ECO:0000313" key="3">
    <source>
        <dbReference type="EMBL" id="TMW55344.1"/>
    </source>
</evidence>
<name>A0A8K1C2M4_PYTOL</name>
<evidence type="ECO:0000256" key="2">
    <source>
        <dbReference type="SAM" id="MobiDB-lite"/>
    </source>
</evidence>
<comment type="similarity">
    <text evidence="1">Belongs to the aldehyde dehydrogenase family.</text>
</comment>
<dbReference type="PANTHER" id="PTHR43866:SF3">
    <property type="entry name" value="METHYLMALONATE-SEMIALDEHYDE DEHYDROGENASE [ACYLATING], MITOCHONDRIAL"/>
    <property type="match status" value="1"/>
</dbReference>
<dbReference type="GO" id="GO:0006210">
    <property type="term" value="P:thymine catabolic process"/>
    <property type="evidence" value="ECO:0007669"/>
    <property type="project" value="TreeGrafter"/>
</dbReference>
<dbReference type="GO" id="GO:0004491">
    <property type="term" value="F:methylmalonate-semialdehyde dehydrogenase (acylating, NAD) activity"/>
    <property type="evidence" value="ECO:0007669"/>
    <property type="project" value="InterPro"/>
</dbReference>
<dbReference type="OrthoDB" id="4327540at2759"/>
<feature type="region of interest" description="Disordered" evidence="2">
    <location>
        <begin position="276"/>
        <end position="313"/>
    </location>
</feature>
<dbReference type="InterPro" id="IPR014842">
    <property type="entry name" value="AFT"/>
</dbReference>
<accession>A0A8K1C2M4</accession>
<feature type="region of interest" description="Disordered" evidence="2">
    <location>
        <begin position="1"/>
        <end position="34"/>
    </location>
</feature>
<gene>
    <name evidence="3" type="ORF">Poli38472_013235</name>
</gene>
<evidence type="ECO:0000256" key="1">
    <source>
        <dbReference type="ARBA" id="ARBA00009986"/>
    </source>
</evidence>
<proteinExistence type="inferred from homology"/>
<organism evidence="3 4">
    <name type="scientific">Pythium oligandrum</name>
    <name type="common">Mycoparasitic fungus</name>
    <dbReference type="NCBI Taxonomy" id="41045"/>
    <lineage>
        <taxon>Eukaryota</taxon>
        <taxon>Sar</taxon>
        <taxon>Stramenopiles</taxon>
        <taxon>Oomycota</taxon>
        <taxon>Peronosporomycetes</taxon>
        <taxon>Pythiales</taxon>
        <taxon>Pythiaceae</taxon>
        <taxon>Pythium</taxon>
    </lineage>
</organism>
<dbReference type="AlphaFoldDB" id="A0A8K1C2M4"/>
<comment type="caution">
    <text evidence="3">The sequence shown here is derived from an EMBL/GenBank/DDBJ whole genome shotgun (WGS) entry which is preliminary data.</text>
</comment>
<keyword evidence="4" id="KW-1185">Reference proteome</keyword>
<dbReference type="GO" id="GO:0000981">
    <property type="term" value="F:DNA-binding transcription factor activity, RNA polymerase II-specific"/>
    <property type="evidence" value="ECO:0007669"/>
    <property type="project" value="InterPro"/>
</dbReference>
<dbReference type="PANTHER" id="PTHR43866">
    <property type="entry name" value="MALONATE-SEMIALDEHYDE DEHYDROGENASE"/>
    <property type="match status" value="1"/>
</dbReference>
<dbReference type="Proteomes" id="UP000794436">
    <property type="component" value="Unassembled WGS sequence"/>
</dbReference>
<feature type="region of interest" description="Disordered" evidence="2">
    <location>
        <begin position="215"/>
        <end position="237"/>
    </location>
</feature>
<dbReference type="EMBL" id="SPLM01000148">
    <property type="protein sequence ID" value="TMW55344.1"/>
    <property type="molecule type" value="Genomic_DNA"/>
</dbReference>
<feature type="compositionally biased region" description="Polar residues" evidence="2">
    <location>
        <begin position="276"/>
        <end position="304"/>
    </location>
</feature>
<evidence type="ECO:0000313" key="4">
    <source>
        <dbReference type="Proteomes" id="UP000794436"/>
    </source>
</evidence>
<dbReference type="GO" id="GO:0045944">
    <property type="term" value="P:positive regulation of transcription by RNA polymerase II"/>
    <property type="evidence" value="ECO:0007669"/>
    <property type="project" value="InterPro"/>
</dbReference>
<dbReference type="GO" id="GO:0006574">
    <property type="term" value="P:L-valine catabolic process"/>
    <property type="evidence" value="ECO:0007669"/>
    <property type="project" value="TreeGrafter"/>
</dbReference>
<dbReference type="GO" id="GO:0010106">
    <property type="term" value="P:cellular response to iron ion starvation"/>
    <property type="evidence" value="ECO:0007669"/>
    <property type="project" value="InterPro"/>
</dbReference>
<dbReference type="Pfam" id="PF08731">
    <property type="entry name" value="AFT"/>
    <property type="match status" value="1"/>
</dbReference>
<evidence type="ECO:0008006" key="5">
    <source>
        <dbReference type="Google" id="ProtNLM"/>
    </source>
</evidence>
<dbReference type="GO" id="GO:0005739">
    <property type="term" value="C:mitochondrion"/>
    <property type="evidence" value="ECO:0007669"/>
    <property type="project" value="TreeGrafter"/>
</dbReference>
<sequence>MPEPSPASPSPPASPSSPSSPPPPPSSPPPVCASTTITGLPRDRFASREELLAYVQEFSLSQGYAVVIRKSNVPRGQVWLRCDLGGTYKSSTEPATGKRKRKTSSRLQNCPFQLYGRRLPDSSWVLKMLNNQHNHDLATEKTELETHPIARRLNTAQKRLVVELTDSGLRPAVIVDRMRARFPDRLVKVQDIYNARNYIRRERLAGRVPFPEITGEVDSAEDRPEVDNTSRSLPEGLSTETVQAQAILAIAAASLTTWSDQKRASFVQELKRLVTRYTSDQEPSNDHSANSLEENTETLALESTSPPPPPPSV</sequence>
<protein>
    <recommendedName>
        <fullName evidence="5">FAR1 domain-containing protein</fullName>
    </recommendedName>
</protein>
<feature type="compositionally biased region" description="Pro residues" evidence="2">
    <location>
        <begin position="1"/>
        <end position="31"/>
    </location>
</feature>